<keyword evidence="2" id="KW-1185">Reference proteome</keyword>
<organism evidence="1 2">
    <name type="scientific">Caballeronia choica</name>
    <dbReference type="NCBI Taxonomy" id="326476"/>
    <lineage>
        <taxon>Bacteria</taxon>
        <taxon>Pseudomonadati</taxon>
        <taxon>Pseudomonadota</taxon>
        <taxon>Betaproteobacteria</taxon>
        <taxon>Burkholderiales</taxon>
        <taxon>Burkholderiaceae</taxon>
        <taxon>Caballeronia</taxon>
    </lineage>
</organism>
<dbReference type="RefSeq" id="WP_087644263.1">
    <property type="nucleotide sequence ID" value="NZ_FCON02000017.1"/>
</dbReference>
<protein>
    <submittedName>
        <fullName evidence="1">Uncharacterized protein</fullName>
    </submittedName>
</protein>
<evidence type="ECO:0000313" key="2">
    <source>
        <dbReference type="Proteomes" id="UP000054770"/>
    </source>
</evidence>
<proteinExistence type="predicted"/>
<reference evidence="1" key="1">
    <citation type="submission" date="2016-01" db="EMBL/GenBank/DDBJ databases">
        <authorList>
            <person name="Peeters C."/>
        </authorList>
    </citation>
    <scope>NUCLEOTIDE SEQUENCE [LARGE SCALE GENOMIC DNA]</scope>
    <source>
        <strain evidence="1">LMG 22940</strain>
    </source>
</reference>
<evidence type="ECO:0000313" key="1">
    <source>
        <dbReference type="EMBL" id="SAL44498.1"/>
    </source>
</evidence>
<dbReference type="Proteomes" id="UP000054770">
    <property type="component" value="Unassembled WGS sequence"/>
</dbReference>
<dbReference type="EMBL" id="FCON02000017">
    <property type="protein sequence ID" value="SAL44498.1"/>
    <property type="molecule type" value="Genomic_DNA"/>
</dbReference>
<accession>A0A158HJD7</accession>
<comment type="caution">
    <text evidence="1">The sequence shown here is derived from an EMBL/GenBank/DDBJ whole genome shotgun (WGS) entry which is preliminary data.</text>
</comment>
<gene>
    <name evidence="1" type="ORF">AWB68_02086</name>
</gene>
<name>A0A158HJD7_9BURK</name>
<sequence>MVGIRKLLDMRINRERTRALECIFDTTHKELRHNFLVAPPGFLDSKPPVFPSAQYLGDIDIKATVTTFQIEKQQIPVIYGVIEGCGFVSVRPGIYVGNKSEHDIRKVQLTITNRFGGAVVSVLSNDMDALWKLHGAQLNPPPPWIAFPDTDPDSLGSLQGVIEYWWTTFWNPFWDTLDSAKQDEFLHDRNATLAWRECVFAHHSIARRP</sequence>
<dbReference type="AlphaFoldDB" id="A0A158HJD7"/>
<dbReference type="OrthoDB" id="6928755at2"/>